<feature type="modified residue" description="N6-(pyridoxal phosphate)lysine" evidence="4">
    <location>
        <position position="172"/>
    </location>
</feature>
<evidence type="ECO:0000313" key="6">
    <source>
        <dbReference type="EMBL" id="TCI13631.1"/>
    </source>
</evidence>
<evidence type="ECO:0000256" key="1">
    <source>
        <dbReference type="ARBA" id="ARBA00022898"/>
    </source>
</evidence>
<dbReference type="InterPro" id="IPR015421">
    <property type="entry name" value="PyrdxlP-dep_Trfase_major"/>
</dbReference>
<dbReference type="Pfam" id="PF01041">
    <property type="entry name" value="DegT_DnrJ_EryC1"/>
    <property type="match status" value="2"/>
</dbReference>
<dbReference type="EMBL" id="SJTG01000001">
    <property type="protein sequence ID" value="TCI13631.1"/>
    <property type="molecule type" value="Genomic_DNA"/>
</dbReference>
<comment type="similarity">
    <text evidence="2 5">Belongs to the DegT/DnrJ/EryC1 family.</text>
</comment>
<sequence>MSRELPPTAGLPLRLSDWLPGASGFDRALATWLGVESVQLECSGTSAMVIALQAMHQLRPDRDEVIVPAWTCPLVALAIHRAGLTIRLCDLAPDHFDMDAQQIASLAGAQTLAIVPTHLGGRLADVDAALHVARACGAYVLEDAAQALGARQFGQSVGLRGDAGFFSLAVGKGLTTFEGGILVTRDATLRRAFAENSRKLARPSARWTLQRALELFGYTLAYRPSLLSWFYGRPLRKALAAGDPVAAVGDDFDIDIPMHPLGRWRQSVGAHALARLSPFMETTRQQAWRRLASLRPLPGLTVFSDARGNEGVWPFLMLLMPSQEKRDAALRDLWTAGLGVSRLFIHALPDYGYLRDIVPSAALPQARDFAARSLTITNSPWLTDEEFDHILATLQRVLRDA</sequence>
<dbReference type="PANTHER" id="PTHR30244:SF34">
    <property type="entry name" value="DTDP-4-AMINO-4,6-DIDEOXYGALACTOSE TRANSAMINASE"/>
    <property type="match status" value="1"/>
</dbReference>
<dbReference type="GO" id="GO:0030170">
    <property type="term" value="F:pyridoxal phosphate binding"/>
    <property type="evidence" value="ECO:0007669"/>
    <property type="project" value="TreeGrafter"/>
</dbReference>
<keyword evidence="7" id="KW-1185">Reference proteome</keyword>
<dbReference type="Gene3D" id="3.40.640.10">
    <property type="entry name" value="Type I PLP-dependent aspartate aminotransferase-like (Major domain)"/>
    <property type="match status" value="1"/>
</dbReference>
<dbReference type="Proteomes" id="UP000291822">
    <property type="component" value="Unassembled WGS sequence"/>
</dbReference>
<keyword evidence="6" id="KW-0032">Aminotransferase</keyword>
<dbReference type="PIRSF" id="PIRSF000390">
    <property type="entry name" value="PLP_StrS"/>
    <property type="match status" value="1"/>
</dbReference>
<dbReference type="PANTHER" id="PTHR30244">
    <property type="entry name" value="TRANSAMINASE"/>
    <property type="match status" value="1"/>
</dbReference>
<name>A0A4R0YYB6_9GAMM</name>
<comment type="caution">
    <text evidence="6">The sequence shown here is derived from an EMBL/GenBank/DDBJ whole genome shotgun (WGS) entry which is preliminary data.</text>
</comment>
<organism evidence="6 7">
    <name type="scientific">Dyella soli</name>
    <dbReference type="NCBI Taxonomy" id="522319"/>
    <lineage>
        <taxon>Bacteria</taxon>
        <taxon>Pseudomonadati</taxon>
        <taxon>Pseudomonadota</taxon>
        <taxon>Gammaproteobacteria</taxon>
        <taxon>Lysobacterales</taxon>
        <taxon>Rhodanobacteraceae</taxon>
        <taxon>Dyella</taxon>
    </lineage>
</organism>
<protein>
    <submittedName>
        <fullName evidence="6">Nucleotide sugar aminotransferase</fullName>
    </submittedName>
</protein>
<evidence type="ECO:0000313" key="7">
    <source>
        <dbReference type="Proteomes" id="UP000291822"/>
    </source>
</evidence>
<feature type="active site" description="Proton acceptor" evidence="3">
    <location>
        <position position="172"/>
    </location>
</feature>
<gene>
    <name evidence="6" type="ORF">EZM97_10340</name>
</gene>
<dbReference type="AlphaFoldDB" id="A0A4R0YYB6"/>
<dbReference type="GO" id="GO:0008483">
    <property type="term" value="F:transaminase activity"/>
    <property type="evidence" value="ECO:0007669"/>
    <property type="project" value="UniProtKB-KW"/>
</dbReference>
<evidence type="ECO:0000256" key="2">
    <source>
        <dbReference type="ARBA" id="ARBA00037999"/>
    </source>
</evidence>
<dbReference type="RefSeq" id="WP_131149587.1">
    <property type="nucleotide sequence ID" value="NZ_SJTG01000001.1"/>
</dbReference>
<evidence type="ECO:0000256" key="3">
    <source>
        <dbReference type="PIRSR" id="PIRSR000390-1"/>
    </source>
</evidence>
<keyword evidence="6" id="KW-0808">Transferase</keyword>
<evidence type="ECO:0000256" key="5">
    <source>
        <dbReference type="RuleBase" id="RU004508"/>
    </source>
</evidence>
<dbReference type="InterPro" id="IPR015424">
    <property type="entry name" value="PyrdxlP-dep_Trfase"/>
</dbReference>
<accession>A0A4R0YYB6</accession>
<dbReference type="Gene3D" id="3.90.1150.10">
    <property type="entry name" value="Aspartate Aminotransferase, domain 1"/>
    <property type="match status" value="1"/>
</dbReference>
<reference evidence="6 7" key="1">
    <citation type="submission" date="2019-02" db="EMBL/GenBank/DDBJ databases">
        <title>Dyella amyloliquefaciens sp. nov., isolated from forest soil.</title>
        <authorList>
            <person name="Gao Z.-H."/>
            <person name="Qiu L.-H."/>
        </authorList>
    </citation>
    <scope>NUCLEOTIDE SEQUENCE [LARGE SCALE GENOMIC DNA]</scope>
    <source>
        <strain evidence="6 7">KACC 12747</strain>
    </source>
</reference>
<dbReference type="GO" id="GO:0000271">
    <property type="term" value="P:polysaccharide biosynthetic process"/>
    <property type="evidence" value="ECO:0007669"/>
    <property type="project" value="TreeGrafter"/>
</dbReference>
<proteinExistence type="inferred from homology"/>
<dbReference type="InterPro" id="IPR015422">
    <property type="entry name" value="PyrdxlP-dep_Trfase_small"/>
</dbReference>
<dbReference type="SUPFAM" id="SSF53383">
    <property type="entry name" value="PLP-dependent transferases"/>
    <property type="match status" value="1"/>
</dbReference>
<keyword evidence="1 4" id="KW-0663">Pyridoxal phosphate</keyword>
<dbReference type="InterPro" id="IPR000653">
    <property type="entry name" value="DegT/StrS_aminotransferase"/>
</dbReference>
<evidence type="ECO:0000256" key="4">
    <source>
        <dbReference type="PIRSR" id="PIRSR000390-2"/>
    </source>
</evidence>